<dbReference type="CDD" id="cd08946">
    <property type="entry name" value="SDR_e"/>
    <property type="match status" value="1"/>
</dbReference>
<dbReference type="InterPro" id="IPR000644">
    <property type="entry name" value="CBS_dom"/>
</dbReference>
<comment type="caution">
    <text evidence="3">The sequence shown here is derived from an EMBL/GenBank/DDBJ whole genome shotgun (WGS) entry which is preliminary data.</text>
</comment>
<dbReference type="AlphaFoldDB" id="A0ABD6AXH0"/>
<dbReference type="PANTHER" id="PTHR43245:SF23">
    <property type="entry name" value="NAD(P)-BINDING DOMAIN-CONTAINING PROTEIN"/>
    <property type="match status" value="1"/>
</dbReference>
<keyword evidence="4" id="KW-1185">Reference proteome</keyword>
<dbReference type="RefSeq" id="WP_250874247.1">
    <property type="nucleotide sequence ID" value="NZ_JALXFV010000007.1"/>
</dbReference>
<reference evidence="3 4" key="1">
    <citation type="journal article" date="2019" name="Int. J. Syst. Evol. Microbiol.">
        <title>The Global Catalogue of Microorganisms (GCM) 10K type strain sequencing project: providing services to taxonomists for standard genome sequencing and annotation.</title>
        <authorList>
            <consortium name="The Broad Institute Genomics Platform"/>
            <consortium name="The Broad Institute Genome Sequencing Center for Infectious Disease"/>
            <person name="Wu L."/>
            <person name="Ma J."/>
        </authorList>
    </citation>
    <scope>NUCLEOTIDE SEQUENCE [LARGE SCALE GENOMIC DNA]</scope>
    <source>
        <strain evidence="3 4">CGMCC 1.12563</strain>
    </source>
</reference>
<dbReference type="EMBL" id="JBHUDC010000007">
    <property type="protein sequence ID" value="MFD1514273.1"/>
    <property type="molecule type" value="Genomic_DNA"/>
</dbReference>
<accession>A0ABD6AXH0</accession>
<dbReference type="PANTHER" id="PTHR43245">
    <property type="entry name" value="BIFUNCTIONAL POLYMYXIN RESISTANCE PROTEIN ARNA"/>
    <property type="match status" value="1"/>
</dbReference>
<keyword evidence="1" id="KW-0129">CBS domain</keyword>
<dbReference type="Proteomes" id="UP001597187">
    <property type="component" value="Unassembled WGS sequence"/>
</dbReference>
<dbReference type="Gene3D" id="3.40.50.720">
    <property type="entry name" value="NAD(P)-binding Rossmann-like Domain"/>
    <property type="match status" value="1"/>
</dbReference>
<evidence type="ECO:0000259" key="2">
    <source>
        <dbReference type="PROSITE" id="PS51371"/>
    </source>
</evidence>
<sequence>MGETSQTDALVDRSTTLEEAMLAIDQSGLGLVVVVDDDRRLVGTATDGDIRRGILDGVSLDAPIEDVMNEDPVVVRESWGHSDVTDEYSPARLQRASPEHGNLVVPIVDEDSAVTGVRFLTRNGDIIGANSRLNGAVKTVLVVGGAGYIGSVLCGQLLDRDYTVRVLDPLLFGDHGISQYYENDRFTLIEGDMRSIETVMEAIEGVDAVVHLGGLVGDPASSLDPSRTLALNLHSVKLVANICKYHQINRFLFASTCSVYGKGEIGDLLTEEDDLNPVSLYARTKIESERELLAMNGNFAPTILRMATVYGLSPRMRFDLVVNVLNAKAHTEGVVPIFGGDQFRPNVHVADAARAYVHCLEAPIEDVDHEVFNVGSNAQNYRIEEIGRIVADHVPGATLDLQADKEDDRSYRVDFSKIERTLGYQTTHSIESACDELGEAFDRGEFHDYTDKVYSNYKTAIEDSDIEAYAD</sequence>
<gene>
    <name evidence="3" type="ORF">ACFSBT_13405</name>
</gene>
<feature type="domain" description="CBS" evidence="2">
    <location>
        <begin position="4"/>
        <end position="60"/>
    </location>
</feature>
<evidence type="ECO:0000313" key="4">
    <source>
        <dbReference type="Proteomes" id="UP001597187"/>
    </source>
</evidence>
<dbReference type="SUPFAM" id="SSF54631">
    <property type="entry name" value="CBS-domain pair"/>
    <property type="match status" value="1"/>
</dbReference>
<organism evidence="3 4">
    <name type="scientific">Halomarina rubra</name>
    <dbReference type="NCBI Taxonomy" id="2071873"/>
    <lineage>
        <taxon>Archaea</taxon>
        <taxon>Methanobacteriati</taxon>
        <taxon>Methanobacteriota</taxon>
        <taxon>Stenosarchaea group</taxon>
        <taxon>Halobacteria</taxon>
        <taxon>Halobacteriales</taxon>
        <taxon>Natronomonadaceae</taxon>
        <taxon>Halomarina</taxon>
    </lineage>
</organism>
<dbReference type="Pfam" id="PF00571">
    <property type="entry name" value="CBS"/>
    <property type="match status" value="1"/>
</dbReference>
<dbReference type="Pfam" id="PF01370">
    <property type="entry name" value="Epimerase"/>
    <property type="match status" value="1"/>
</dbReference>
<dbReference type="PROSITE" id="PS51371">
    <property type="entry name" value="CBS"/>
    <property type="match status" value="1"/>
</dbReference>
<name>A0ABD6AXH0_9EURY</name>
<dbReference type="InterPro" id="IPR046342">
    <property type="entry name" value="CBS_dom_sf"/>
</dbReference>
<evidence type="ECO:0000256" key="1">
    <source>
        <dbReference type="PROSITE-ProRule" id="PRU00703"/>
    </source>
</evidence>
<dbReference type="InterPro" id="IPR036291">
    <property type="entry name" value="NAD(P)-bd_dom_sf"/>
</dbReference>
<dbReference type="InterPro" id="IPR001509">
    <property type="entry name" value="Epimerase_deHydtase"/>
</dbReference>
<dbReference type="Gene3D" id="3.10.580.10">
    <property type="entry name" value="CBS-domain"/>
    <property type="match status" value="1"/>
</dbReference>
<proteinExistence type="predicted"/>
<protein>
    <submittedName>
        <fullName evidence="3">NAD-dependent epimerase/dehydratase family protein</fullName>
    </submittedName>
</protein>
<evidence type="ECO:0000313" key="3">
    <source>
        <dbReference type="EMBL" id="MFD1514273.1"/>
    </source>
</evidence>
<dbReference type="SUPFAM" id="SSF51735">
    <property type="entry name" value="NAD(P)-binding Rossmann-fold domains"/>
    <property type="match status" value="1"/>
</dbReference>
<dbReference type="InterPro" id="IPR050177">
    <property type="entry name" value="Lipid_A_modif_metabolic_enz"/>
</dbReference>